<evidence type="ECO:0000313" key="2">
    <source>
        <dbReference type="Proteomes" id="UP000583800"/>
    </source>
</evidence>
<comment type="caution">
    <text evidence="1">The sequence shown here is derived from an EMBL/GenBank/DDBJ whole genome shotgun (WGS) entry which is preliminary data.</text>
</comment>
<reference evidence="1 2" key="1">
    <citation type="submission" date="2020-08" db="EMBL/GenBank/DDBJ databases">
        <title>Sequencing the genomes of 1000 actinobacteria strains.</title>
        <authorList>
            <person name="Klenk H.-P."/>
        </authorList>
    </citation>
    <scope>NUCLEOTIDE SEQUENCE [LARGE SCALE GENOMIC DNA]</scope>
    <source>
        <strain evidence="1 2">DSM 45913</strain>
    </source>
</reference>
<organism evidence="1 2">
    <name type="scientific">Nonomuraea muscovyensis</name>
    <dbReference type="NCBI Taxonomy" id="1124761"/>
    <lineage>
        <taxon>Bacteria</taxon>
        <taxon>Bacillati</taxon>
        <taxon>Actinomycetota</taxon>
        <taxon>Actinomycetes</taxon>
        <taxon>Streptosporangiales</taxon>
        <taxon>Streptosporangiaceae</taxon>
        <taxon>Nonomuraea</taxon>
    </lineage>
</organism>
<dbReference type="AlphaFoldDB" id="A0A7X0BYU5"/>
<evidence type="ECO:0000313" key="1">
    <source>
        <dbReference type="EMBL" id="MBB6345325.1"/>
    </source>
</evidence>
<dbReference type="EMBL" id="JACHJB010000001">
    <property type="protein sequence ID" value="MBB6345325.1"/>
    <property type="molecule type" value="Genomic_DNA"/>
</dbReference>
<accession>A0A7X0BYU5</accession>
<proteinExistence type="predicted"/>
<dbReference type="Proteomes" id="UP000583800">
    <property type="component" value="Unassembled WGS sequence"/>
</dbReference>
<keyword evidence="2" id="KW-1185">Reference proteome</keyword>
<gene>
    <name evidence="1" type="ORF">FHU36_001834</name>
</gene>
<sequence>MAAPTLGPAAGRFMTVRLPPPSAGRTLLDLARIG</sequence>
<protein>
    <submittedName>
        <fullName evidence="1">Uncharacterized protein</fullName>
    </submittedName>
</protein>
<name>A0A7X0BYU5_9ACTN</name>